<comment type="subcellular location">
    <subcellularLocation>
        <location evidence="5">Cytoplasm</location>
    </subcellularLocation>
</comment>
<dbReference type="InterPro" id="IPR056792">
    <property type="entry name" value="PRC_RimM"/>
</dbReference>
<reference evidence="8 9" key="1">
    <citation type="submission" date="2018-08" db="EMBL/GenBank/DDBJ databases">
        <title>A genome reference for cultivated species of the human gut microbiota.</title>
        <authorList>
            <person name="Zou Y."/>
            <person name="Xue W."/>
            <person name="Luo G."/>
        </authorList>
    </citation>
    <scope>NUCLEOTIDE SEQUENCE [LARGE SCALE GENOMIC DNA]</scope>
    <source>
        <strain evidence="8 9">AM25-6</strain>
    </source>
</reference>
<dbReference type="InterPro" id="IPR011961">
    <property type="entry name" value="RimM"/>
</dbReference>
<name>A0A3E3E1N7_9FIRM</name>
<dbReference type="GO" id="GO:0005840">
    <property type="term" value="C:ribosome"/>
    <property type="evidence" value="ECO:0007669"/>
    <property type="project" value="InterPro"/>
</dbReference>
<dbReference type="Gene3D" id="2.30.30.240">
    <property type="entry name" value="PRC-barrel domain"/>
    <property type="match status" value="1"/>
</dbReference>
<feature type="domain" description="RimM N-terminal" evidence="6">
    <location>
        <begin position="6"/>
        <end position="84"/>
    </location>
</feature>
<dbReference type="InterPro" id="IPR009000">
    <property type="entry name" value="Transl_B-barrel_sf"/>
</dbReference>
<keyword evidence="2 5" id="KW-0690">Ribosome biogenesis</keyword>
<evidence type="ECO:0000256" key="2">
    <source>
        <dbReference type="ARBA" id="ARBA00022517"/>
    </source>
</evidence>
<evidence type="ECO:0000256" key="5">
    <source>
        <dbReference type="HAMAP-Rule" id="MF_00014"/>
    </source>
</evidence>
<dbReference type="GO" id="GO:0042274">
    <property type="term" value="P:ribosomal small subunit biogenesis"/>
    <property type="evidence" value="ECO:0007669"/>
    <property type="project" value="UniProtKB-UniRule"/>
</dbReference>
<evidence type="ECO:0000256" key="3">
    <source>
        <dbReference type="ARBA" id="ARBA00022552"/>
    </source>
</evidence>
<dbReference type="InterPro" id="IPR036976">
    <property type="entry name" value="RimM_N_sf"/>
</dbReference>
<comment type="similarity">
    <text evidence="5">Belongs to the RimM family.</text>
</comment>
<evidence type="ECO:0000313" key="8">
    <source>
        <dbReference type="EMBL" id="RGD75099.1"/>
    </source>
</evidence>
<evidence type="ECO:0000259" key="7">
    <source>
        <dbReference type="Pfam" id="PF24986"/>
    </source>
</evidence>
<evidence type="ECO:0000259" key="6">
    <source>
        <dbReference type="Pfam" id="PF01782"/>
    </source>
</evidence>
<comment type="caution">
    <text evidence="8">The sequence shown here is derived from an EMBL/GenBank/DDBJ whole genome shotgun (WGS) entry which is preliminary data.</text>
</comment>
<dbReference type="GO" id="GO:0005737">
    <property type="term" value="C:cytoplasm"/>
    <property type="evidence" value="ECO:0007669"/>
    <property type="project" value="UniProtKB-SubCell"/>
</dbReference>
<dbReference type="InterPro" id="IPR002676">
    <property type="entry name" value="RimM_N"/>
</dbReference>
<dbReference type="PANTHER" id="PTHR33692:SF1">
    <property type="entry name" value="RIBOSOME MATURATION FACTOR RIMM"/>
    <property type="match status" value="1"/>
</dbReference>
<comment type="domain">
    <text evidence="5">The PRC barrel domain binds ribosomal protein uS19.</text>
</comment>
<dbReference type="HAMAP" id="MF_00014">
    <property type="entry name" value="Ribosome_mat_RimM"/>
    <property type="match status" value="1"/>
</dbReference>
<dbReference type="SUPFAM" id="SSF50447">
    <property type="entry name" value="Translation proteins"/>
    <property type="match status" value="1"/>
</dbReference>
<dbReference type="Pfam" id="PF24986">
    <property type="entry name" value="PRC_RimM"/>
    <property type="match status" value="1"/>
</dbReference>
<dbReference type="EMBL" id="QUSM01000002">
    <property type="protein sequence ID" value="RGD75099.1"/>
    <property type="molecule type" value="Genomic_DNA"/>
</dbReference>
<protein>
    <recommendedName>
        <fullName evidence="5">Ribosome maturation factor RimM</fullName>
    </recommendedName>
</protein>
<dbReference type="AlphaFoldDB" id="A0A3E3E1N7"/>
<gene>
    <name evidence="5 8" type="primary">rimM</name>
    <name evidence="8" type="ORF">DW687_01895</name>
</gene>
<dbReference type="InterPro" id="IPR011033">
    <property type="entry name" value="PRC_barrel-like_sf"/>
</dbReference>
<dbReference type="Pfam" id="PF01782">
    <property type="entry name" value="RimM"/>
    <property type="match status" value="1"/>
</dbReference>
<comment type="function">
    <text evidence="5">An accessory protein needed during the final step in the assembly of 30S ribosomal subunit, possibly for assembly of the head region. Essential for efficient processing of 16S rRNA. May be needed both before and after RbfA during the maturation of 16S rRNA. It has affinity for free ribosomal 30S subunits but not for 70S ribosomes.</text>
</comment>
<dbReference type="GO" id="GO:0006364">
    <property type="term" value="P:rRNA processing"/>
    <property type="evidence" value="ECO:0007669"/>
    <property type="project" value="UniProtKB-UniRule"/>
</dbReference>
<dbReference type="GO" id="GO:0043022">
    <property type="term" value="F:ribosome binding"/>
    <property type="evidence" value="ECO:0007669"/>
    <property type="project" value="InterPro"/>
</dbReference>
<feature type="domain" description="Ribosome maturation factor RimM PRC barrel" evidence="7">
    <location>
        <begin position="96"/>
        <end position="150"/>
    </location>
</feature>
<dbReference type="Proteomes" id="UP000261212">
    <property type="component" value="Unassembled WGS sequence"/>
</dbReference>
<evidence type="ECO:0000313" key="9">
    <source>
        <dbReference type="Proteomes" id="UP000261212"/>
    </source>
</evidence>
<dbReference type="SUPFAM" id="SSF50346">
    <property type="entry name" value="PRC-barrel domain"/>
    <property type="match status" value="1"/>
</dbReference>
<comment type="subunit">
    <text evidence="5">Binds ribosomal protein uS19.</text>
</comment>
<keyword evidence="4 5" id="KW-0143">Chaperone</keyword>
<dbReference type="NCBIfam" id="TIGR02273">
    <property type="entry name" value="16S_RimM"/>
    <property type="match status" value="1"/>
</dbReference>
<evidence type="ECO:0000256" key="4">
    <source>
        <dbReference type="ARBA" id="ARBA00023186"/>
    </source>
</evidence>
<evidence type="ECO:0000256" key="1">
    <source>
        <dbReference type="ARBA" id="ARBA00022490"/>
    </source>
</evidence>
<proteinExistence type="inferred from homology"/>
<dbReference type="Gene3D" id="2.40.30.60">
    <property type="entry name" value="RimM"/>
    <property type="match status" value="1"/>
</dbReference>
<keyword evidence="3 5" id="KW-0698">rRNA processing</keyword>
<dbReference type="RefSeq" id="WP_007050293.1">
    <property type="nucleotide sequence ID" value="NZ_CABKNJ010000001.1"/>
</dbReference>
<sequence>MKNNVVIGKIFNVHGIKGELKVRPLTDDINRFKILKRCFIKNKEYEVSAARINKDQIILKLKGLDDRNEAEILKNEYVEVLREDSVGLEEGEYFIEDLKGLKVLDEDDNEIGIMSDVLTNAAIDIYVFKIEGKEQMLPALKENILEINIDEYIKINSKNLVY</sequence>
<dbReference type="PANTHER" id="PTHR33692">
    <property type="entry name" value="RIBOSOME MATURATION FACTOR RIMM"/>
    <property type="match status" value="1"/>
</dbReference>
<accession>A0A3E3E1N7</accession>
<keyword evidence="1 5" id="KW-0963">Cytoplasm</keyword>
<dbReference type="GeneID" id="98000606"/>
<organism evidence="8 9">
    <name type="scientific">Anaerofustis stercorihominis</name>
    <dbReference type="NCBI Taxonomy" id="214853"/>
    <lineage>
        <taxon>Bacteria</taxon>
        <taxon>Bacillati</taxon>
        <taxon>Bacillota</taxon>
        <taxon>Clostridia</taxon>
        <taxon>Eubacteriales</taxon>
        <taxon>Eubacteriaceae</taxon>
        <taxon>Anaerofustis</taxon>
    </lineage>
</organism>